<evidence type="ECO:0000313" key="1">
    <source>
        <dbReference type="EMBL" id="MBB6012739.1"/>
    </source>
</evidence>
<reference evidence="1 2" key="1">
    <citation type="submission" date="2020-08" db="EMBL/GenBank/DDBJ databases">
        <title>Genomic Encyclopedia of Type Strains, Phase IV (KMG-IV): sequencing the most valuable type-strain genomes for metagenomic binning, comparative biology and taxonomic classification.</title>
        <authorList>
            <person name="Goeker M."/>
        </authorList>
    </citation>
    <scope>NUCLEOTIDE SEQUENCE [LARGE SCALE GENOMIC DNA]</scope>
    <source>
        <strain evidence="1 2">DSM 11099</strain>
    </source>
</reference>
<name>A0A7W9VUF8_9HYPH</name>
<dbReference type="InterPro" id="IPR006597">
    <property type="entry name" value="Sel1-like"/>
</dbReference>
<dbReference type="Gene3D" id="1.25.40.10">
    <property type="entry name" value="Tetratricopeptide repeat domain"/>
    <property type="match status" value="2"/>
</dbReference>
<dbReference type="SMART" id="SM00671">
    <property type="entry name" value="SEL1"/>
    <property type="match status" value="4"/>
</dbReference>
<dbReference type="EMBL" id="JACHEU010000001">
    <property type="protein sequence ID" value="MBB6012739.1"/>
    <property type="molecule type" value="Genomic_DNA"/>
</dbReference>
<evidence type="ECO:0000313" key="2">
    <source>
        <dbReference type="Proteomes" id="UP000533306"/>
    </source>
</evidence>
<dbReference type="InterPro" id="IPR050767">
    <property type="entry name" value="Sel1_AlgK"/>
</dbReference>
<dbReference type="AlphaFoldDB" id="A0A7W9VUF8"/>
<dbReference type="Proteomes" id="UP000533306">
    <property type="component" value="Unassembled WGS sequence"/>
</dbReference>
<dbReference type="InterPro" id="IPR011990">
    <property type="entry name" value="TPR-like_helical_dom_sf"/>
</dbReference>
<dbReference type="RefSeq" id="WP_183829559.1">
    <property type="nucleotide sequence ID" value="NZ_JACHEU010000001.1"/>
</dbReference>
<gene>
    <name evidence="1" type="ORF">HNR59_002084</name>
</gene>
<protein>
    <recommendedName>
        <fullName evidence="3">Exopolysaccharide production negative regulator</fullName>
    </recommendedName>
</protein>
<dbReference type="PANTHER" id="PTHR11102">
    <property type="entry name" value="SEL-1-LIKE PROTEIN"/>
    <property type="match status" value="1"/>
</dbReference>
<dbReference type="Pfam" id="PF08238">
    <property type="entry name" value="Sel1"/>
    <property type="match status" value="3"/>
</dbReference>
<dbReference type="PANTHER" id="PTHR11102:SF160">
    <property type="entry name" value="ERAD-ASSOCIATED E3 UBIQUITIN-PROTEIN LIGASE COMPONENT HRD3"/>
    <property type="match status" value="1"/>
</dbReference>
<organism evidence="1 2">
    <name type="scientific">Aquamicrobium lusatiense</name>
    <dbReference type="NCBI Taxonomy" id="89772"/>
    <lineage>
        <taxon>Bacteria</taxon>
        <taxon>Pseudomonadati</taxon>
        <taxon>Pseudomonadota</taxon>
        <taxon>Alphaproteobacteria</taxon>
        <taxon>Hyphomicrobiales</taxon>
        <taxon>Phyllobacteriaceae</taxon>
        <taxon>Aquamicrobium</taxon>
    </lineage>
</organism>
<comment type="caution">
    <text evidence="1">The sequence shown here is derived from an EMBL/GenBank/DDBJ whole genome shotgun (WGS) entry which is preliminary data.</text>
</comment>
<proteinExistence type="predicted"/>
<sequence length="263" mass="28536">MLGTVIACASLSAVEPALAFDDKVFDDKTGVKPKSNPFAVFRFGFSAYHSGHKEQAVEAYRYAAENGQIGATWKLARMYAEGDGVARNDYEAFKFFSEIAEQDVEPGSPEESYVSDALVALGDYIRRGIPGTPVQPDATAAQEYFMRAAANYRNPNAQYEMGRMFLNGEGGVKASARQAGRWLQLAAEKGHAGAQATLGNLLFHSGKAVRGLALMTVALERAQPVDQGWIRNMQEEAFALAPEADRRTAIALADDMLTKGINQ</sequence>
<evidence type="ECO:0008006" key="3">
    <source>
        <dbReference type="Google" id="ProtNLM"/>
    </source>
</evidence>
<keyword evidence="2" id="KW-1185">Reference proteome</keyword>
<dbReference type="SUPFAM" id="SSF81901">
    <property type="entry name" value="HCP-like"/>
    <property type="match status" value="1"/>
</dbReference>
<accession>A0A7W9VUF8</accession>